<accession>A0A7M2WWK3</accession>
<dbReference type="InterPro" id="IPR029063">
    <property type="entry name" value="SAM-dependent_MTases_sf"/>
</dbReference>
<keyword evidence="2" id="KW-0489">Methyltransferase</keyword>
<dbReference type="GO" id="GO:0008168">
    <property type="term" value="F:methyltransferase activity"/>
    <property type="evidence" value="ECO:0007669"/>
    <property type="project" value="UniProtKB-KW"/>
</dbReference>
<dbReference type="KEGG" id="hbs:IPV69_00425"/>
<organism evidence="2 3">
    <name type="scientific">Humisphaera borealis</name>
    <dbReference type="NCBI Taxonomy" id="2807512"/>
    <lineage>
        <taxon>Bacteria</taxon>
        <taxon>Pseudomonadati</taxon>
        <taxon>Planctomycetota</taxon>
        <taxon>Phycisphaerae</taxon>
        <taxon>Tepidisphaerales</taxon>
        <taxon>Tepidisphaeraceae</taxon>
        <taxon>Humisphaera</taxon>
    </lineage>
</organism>
<dbReference type="PANTHER" id="PTHR43861:SF6">
    <property type="entry name" value="METHYLTRANSFERASE TYPE 11"/>
    <property type="match status" value="1"/>
</dbReference>
<dbReference type="PANTHER" id="PTHR43861">
    <property type="entry name" value="TRANS-ACONITATE 2-METHYLTRANSFERASE-RELATED"/>
    <property type="match status" value="1"/>
</dbReference>
<feature type="region of interest" description="Disordered" evidence="1">
    <location>
        <begin position="1"/>
        <end position="21"/>
    </location>
</feature>
<proteinExistence type="predicted"/>
<dbReference type="EMBL" id="CP063458">
    <property type="protein sequence ID" value="QOV89875.1"/>
    <property type="molecule type" value="Genomic_DNA"/>
</dbReference>
<gene>
    <name evidence="2" type="ORF">IPV69_00425</name>
</gene>
<sequence length="228" mass="25170">MANATATPHYRVHHDPKSSHQQISRLVRELRRSPVLDVGCATGMLAHLVKDANLTLDGVEANSGWADVARPSYRNVWSSYVEAAPLPDGEYGTVVCGDILEHTPDPVSILKRLRQAAQPDATFIVSVPNIAHIAVRLLLLMGKFPKMERGPLDKTHLQFFTKDTAKDMVEAAGLKVVKTLTTGVPLDEVWKKGEGSLMYKFFSRCQHVALAIAPRLFGFQWIMVCKAG</sequence>
<dbReference type="RefSeq" id="WP_206292935.1">
    <property type="nucleotide sequence ID" value="NZ_CP063458.1"/>
</dbReference>
<name>A0A7M2WWK3_9BACT</name>
<evidence type="ECO:0000256" key="1">
    <source>
        <dbReference type="SAM" id="MobiDB-lite"/>
    </source>
</evidence>
<reference evidence="2 3" key="1">
    <citation type="submission" date="2020-10" db="EMBL/GenBank/DDBJ databases">
        <title>Wide distribution of Phycisphaera-like planctomycetes from WD2101 soil group in peatlands and genome analysis of the first cultivated representative.</title>
        <authorList>
            <person name="Dedysh S.N."/>
            <person name="Beletsky A.V."/>
            <person name="Ivanova A."/>
            <person name="Kulichevskaya I.S."/>
            <person name="Suzina N.E."/>
            <person name="Philippov D.A."/>
            <person name="Rakitin A.L."/>
            <person name="Mardanov A.V."/>
            <person name="Ravin N.V."/>
        </authorList>
    </citation>
    <scope>NUCLEOTIDE SEQUENCE [LARGE SCALE GENOMIC DNA]</scope>
    <source>
        <strain evidence="2 3">M1803</strain>
    </source>
</reference>
<protein>
    <submittedName>
        <fullName evidence="2">Class I SAM-dependent methyltransferase</fullName>
    </submittedName>
</protein>
<dbReference type="AlphaFoldDB" id="A0A7M2WWK3"/>
<evidence type="ECO:0000313" key="2">
    <source>
        <dbReference type="EMBL" id="QOV89875.1"/>
    </source>
</evidence>
<dbReference type="SUPFAM" id="SSF53335">
    <property type="entry name" value="S-adenosyl-L-methionine-dependent methyltransferases"/>
    <property type="match status" value="1"/>
</dbReference>
<dbReference type="Proteomes" id="UP000593765">
    <property type="component" value="Chromosome"/>
</dbReference>
<dbReference type="Pfam" id="PF13489">
    <property type="entry name" value="Methyltransf_23"/>
    <property type="match status" value="1"/>
</dbReference>
<dbReference type="Gene3D" id="3.40.50.150">
    <property type="entry name" value="Vaccinia Virus protein VP39"/>
    <property type="match status" value="1"/>
</dbReference>
<dbReference type="GO" id="GO:0032259">
    <property type="term" value="P:methylation"/>
    <property type="evidence" value="ECO:0007669"/>
    <property type="project" value="UniProtKB-KW"/>
</dbReference>
<evidence type="ECO:0000313" key="3">
    <source>
        <dbReference type="Proteomes" id="UP000593765"/>
    </source>
</evidence>
<keyword evidence="3" id="KW-1185">Reference proteome</keyword>
<keyword evidence="2" id="KW-0808">Transferase</keyword>